<dbReference type="GO" id="GO:0005886">
    <property type="term" value="C:plasma membrane"/>
    <property type="evidence" value="ECO:0007669"/>
    <property type="project" value="TreeGrafter"/>
</dbReference>
<evidence type="ECO:0000256" key="4">
    <source>
        <dbReference type="ARBA" id="ARBA00023055"/>
    </source>
</evidence>
<keyword evidence="12" id="KW-1185">Reference proteome</keyword>
<sequence>MPAPGAAVPAATPEPARRTTSSQEAVRAYQLLEALRRGDESELKQLLDETAVTDARQRDGQAGSQPLHLAVRCAKLPTVEFVYKHDPAAINVPDSRGQTPLHLAAALDRRDVLALFLAQDDTDDMIRDQTGKTCFEVAATPEAASQISVSRNKWNEMFLAHLAAYIASPPGSESPSKRDSAHLSPRKQHASLPSAAASAANATADAVAHSSLSSSSATSPHAGVSAAAGHLSNLAAERLYHFVAKPRAGCCDFAMRDPVSGTTILHEAARRKDLALIKLVLSRGADVLARDKRGKLPIDCAKDERIKEVLRKRANSEGRALARANSSTGTDKTITPGSAGGAIGNKISALAPAIGGGGGGSAAPSVSSASSSITGVAPSLGKQPVMKGYLQKWTNLAKGYKPRWFVLDNGVLSYYRNQSDEGNVSRGSISMTVAKVEPPSADKLKFVVGSKIDRSSSLYLKGNHPVEVMRWIDAIRQSIDIANEGAMLQRTNTTGSVRAPSISEPNRPASLTRQAGSPHESLLAPSIDGDNDTFREDEDSPPHADDFHLMAQNAKTQVEASQQLLESIDLSSAASQQDVKDALRRSLASLETILDDYIDVVDQREAYFQRRYEKEVEAKRQWEESMKEVAAQHAALELELQRVARDNTRRKRALQEVRANFGAISPALSPQTSIRPGEGPHAYQQQQQQQQQGQGQEMHTLPEDGSAPLPSPLRLSSLALNQTRSRGATTGSLSPTRIRTRAGTIVQPRGPAELEQIVQEALKHDDGAETEDSDDDDEFFEAIEAGELPIDEDAGEPVTAIDHADAEPTEPHAPKRTAPAAEFVKKFDPAPYSGYEHPRTTLPITSDNRPSVSLWAILKGSIGKDLTKISFPVYFNEPTSMLQRMAEDMEFSECLDAAAKEKDSTKRIAYVAAFAMSNYSSTIGRISKPFNPLISETFEYVEPRKQYRYISEQVSHHPPISACIGQSPSWEYFGSVDAKSKFMGKSFEIRPTGTAHVTLRIPEEWASPDCPPCKTVPGLREEHYSWLKVTTSVSNFLLGNPIIDHYGDMVVTNHRTRETCTLTFKPRGWRGGNASEIKGDVKDAQGRKCWDIAGKWSSQLVARRVGAGHGELAPDATIPTDHAGEVVPEYIRLWKNSEKPPNTPFGLTPFAITLNDLNDELRPWLPPTDCRLRPDQHAFEAGRFERANELKAELEDFQRATRRKREAGELPPHKPRWFSRSVDPDTGEVMWQPARRDDGQLEYWTERTRVGTAKLKGEPAEWQDVDQIFVETEH</sequence>
<dbReference type="GO" id="GO:0005635">
    <property type="term" value="C:nuclear envelope"/>
    <property type="evidence" value="ECO:0007669"/>
    <property type="project" value="TreeGrafter"/>
</dbReference>
<dbReference type="Gene3D" id="2.30.29.30">
    <property type="entry name" value="Pleckstrin-homology domain (PH domain)/Phosphotyrosine-binding domain (PTB)"/>
    <property type="match status" value="1"/>
</dbReference>
<dbReference type="InterPro" id="IPR000648">
    <property type="entry name" value="Oxysterol-bd"/>
</dbReference>
<dbReference type="PROSITE" id="PS50297">
    <property type="entry name" value="ANK_REP_REGION"/>
    <property type="match status" value="2"/>
</dbReference>
<keyword evidence="6" id="KW-0040">ANK repeat</keyword>
<feature type="compositionally biased region" description="Acidic residues" evidence="9">
    <location>
        <begin position="529"/>
        <end position="539"/>
    </location>
</feature>
<feature type="region of interest" description="Disordered" evidence="9">
    <location>
        <begin position="665"/>
        <end position="743"/>
    </location>
</feature>
<dbReference type="GO" id="GO:0005829">
    <property type="term" value="C:cytosol"/>
    <property type="evidence" value="ECO:0007669"/>
    <property type="project" value="TreeGrafter"/>
</dbReference>
<feature type="compositionally biased region" description="Low complexity" evidence="9">
    <location>
        <begin position="684"/>
        <end position="696"/>
    </location>
</feature>
<evidence type="ECO:0000313" key="11">
    <source>
        <dbReference type="EMBL" id="KAG0653998.1"/>
    </source>
</evidence>
<keyword evidence="2" id="KW-0813">Transport</keyword>
<organism evidence="11 12">
    <name type="scientific">Rhodotorula mucilaginosa</name>
    <name type="common">Yeast</name>
    <name type="synonym">Rhodotorula rubra</name>
    <dbReference type="NCBI Taxonomy" id="5537"/>
    <lineage>
        <taxon>Eukaryota</taxon>
        <taxon>Fungi</taxon>
        <taxon>Dikarya</taxon>
        <taxon>Basidiomycota</taxon>
        <taxon>Pucciniomycotina</taxon>
        <taxon>Microbotryomycetes</taxon>
        <taxon>Sporidiobolales</taxon>
        <taxon>Sporidiobolaceae</taxon>
        <taxon>Rhodotorula</taxon>
    </lineage>
</organism>
<dbReference type="FunFam" id="3.30.70.3490:FF:000033">
    <property type="match status" value="1"/>
</dbReference>
<dbReference type="FunFam" id="2.40.160.120:FF:000017">
    <property type="entry name" value="Oxysterol-binding protein homolog C2F12.05c"/>
    <property type="match status" value="1"/>
</dbReference>
<evidence type="ECO:0000313" key="12">
    <source>
        <dbReference type="Proteomes" id="UP000777482"/>
    </source>
</evidence>
<comment type="caution">
    <text evidence="11">The sequence shown here is derived from an EMBL/GenBank/DDBJ whole genome shotgun (WGS) entry which is preliminary data.</text>
</comment>
<dbReference type="AlphaFoldDB" id="A0A9P6VS57"/>
<dbReference type="PANTHER" id="PTHR10972:SF205">
    <property type="entry name" value="OXYSTEROL-BINDING PROTEIN 1"/>
    <property type="match status" value="1"/>
</dbReference>
<dbReference type="EMBL" id="PUHQ01000165">
    <property type="protein sequence ID" value="KAG0653998.1"/>
    <property type="molecule type" value="Genomic_DNA"/>
</dbReference>
<evidence type="ECO:0000256" key="6">
    <source>
        <dbReference type="PROSITE-ProRule" id="PRU00023"/>
    </source>
</evidence>
<dbReference type="Pfam" id="PF00023">
    <property type="entry name" value="Ank"/>
    <property type="match status" value="1"/>
</dbReference>
<proteinExistence type="inferred from homology"/>
<dbReference type="PROSITE" id="PS50003">
    <property type="entry name" value="PH_DOMAIN"/>
    <property type="match status" value="1"/>
</dbReference>
<keyword evidence="4" id="KW-0445">Lipid transport</keyword>
<dbReference type="Pfam" id="PF12796">
    <property type="entry name" value="Ank_2"/>
    <property type="match status" value="1"/>
</dbReference>
<feature type="repeat" description="ANK" evidence="6">
    <location>
        <begin position="96"/>
        <end position="129"/>
    </location>
</feature>
<evidence type="ECO:0000256" key="2">
    <source>
        <dbReference type="ARBA" id="ARBA00022448"/>
    </source>
</evidence>
<dbReference type="SUPFAM" id="SSF144000">
    <property type="entry name" value="Oxysterol-binding protein-like"/>
    <property type="match status" value="1"/>
</dbReference>
<evidence type="ECO:0000259" key="10">
    <source>
        <dbReference type="PROSITE" id="PS50003"/>
    </source>
</evidence>
<evidence type="ECO:0000256" key="3">
    <source>
        <dbReference type="ARBA" id="ARBA00022553"/>
    </source>
</evidence>
<dbReference type="PROSITE" id="PS50088">
    <property type="entry name" value="ANK_REPEAT"/>
    <property type="match status" value="2"/>
</dbReference>
<dbReference type="Gene3D" id="1.25.40.20">
    <property type="entry name" value="Ankyrin repeat-containing domain"/>
    <property type="match status" value="2"/>
</dbReference>
<keyword evidence="5" id="KW-0446">Lipid-binding</keyword>
<comment type="similarity">
    <text evidence="1 7">Belongs to the OSBP family.</text>
</comment>
<accession>A0A9P6VS57</accession>
<evidence type="ECO:0000256" key="5">
    <source>
        <dbReference type="ARBA" id="ARBA00023121"/>
    </source>
</evidence>
<dbReference type="GO" id="GO:0006897">
    <property type="term" value="P:endocytosis"/>
    <property type="evidence" value="ECO:0007669"/>
    <property type="project" value="TreeGrafter"/>
</dbReference>
<protein>
    <recommendedName>
        <fullName evidence="10">PH domain-containing protein</fullName>
    </recommendedName>
</protein>
<feature type="region of interest" description="Disordered" evidence="9">
    <location>
        <begin position="169"/>
        <end position="196"/>
    </location>
</feature>
<dbReference type="CDD" id="cd13292">
    <property type="entry name" value="PH_Osh1p_Osh2p_yeast"/>
    <property type="match status" value="1"/>
</dbReference>
<dbReference type="GO" id="GO:0034727">
    <property type="term" value="P:piecemeal microautophagy of the nucleus"/>
    <property type="evidence" value="ECO:0007669"/>
    <property type="project" value="TreeGrafter"/>
</dbReference>
<feature type="compositionally biased region" description="Polar residues" evidence="9">
    <location>
        <begin position="721"/>
        <end position="737"/>
    </location>
</feature>
<dbReference type="SMART" id="SM00233">
    <property type="entry name" value="PH"/>
    <property type="match status" value="1"/>
</dbReference>
<dbReference type="Gene3D" id="2.40.160.120">
    <property type="match status" value="1"/>
</dbReference>
<dbReference type="PRINTS" id="PR01415">
    <property type="entry name" value="ANKYRIN"/>
</dbReference>
<dbReference type="Pfam" id="PF01237">
    <property type="entry name" value="Oxysterol_BP"/>
    <property type="match status" value="1"/>
</dbReference>
<dbReference type="SUPFAM" id="SSF50729">
    <property type="entry name" value="PH domain-like"/>
    <property type="match status" value="1"/>
</dbReference>
<feature type="region of interest" description="Disordered" evidence="9">
    <location>
        <begin position="1202"/>
        <end position="1221"/>
    </location>
</feature>
<dbReference type="GO" id="GO:0032934">
    <property type="term" value="F:sterol binding"/>
    <property type="evidence" value="ECO:0007669"/>
    <property type="project" value="TreeGrafter"/>
</dbReference>
<keyword evidence="3" id="KW-0597">Phosphoprotein</keyword>
<dbReference type="InterPro" id="IPR001849">
    <property type="entry name" value="PH_domain"/>
</dbReference>
<feature type="compositionally biased region" description="Low complexity" evidence="9">
    <location>
        <begin position="706"/>
        <end position="720"/>
    </location>
</feature>
<feature type="coiled-coil region" evidence="8">
    <location>
        <begin position="619"/>
        <end position="646"/>
    </location>
</feature>
<dbReference type="PANTHER" id="PTHR10972">
    <property type="entry name" value="OXYSTEROL-BINDING PROTEIN-RELATED"/>
    <property type="match status" value="1"/>
</dbReference>
<evidence type="ECO:0000256" key="1">
    <source>
        <dbReference type="ARBA" id="ARBA00008842"/>
    </source>
</evidence>
<dbReference type="InterPro" id="IPR011993">
    <property type="entry name" value="PH-like_dom_sf"/>
</dbReference>
<feature type="region of interest" description="Disordered" evidence="9">
    <location>
        <begin position="1"/>
        <end position="24"/>
    </location>
</feature>
<dbReference type="Gene3D" id="3.30.70.3490">
    <property type="match status" value="1"/>
</dbReference>
<dbReference type="InterPro" id="IPR002110">
    <property type="entry name" value="Ankyrin_rpt"/>
</dbReference>
<dbReference type="InterPro" id="IPR018494">
    <property type="entry name" value="Oxysterol-bd_CS"/>
</dbReference>
<name>A0A9P6VS57_RHOMI</name>
<dbReference type="SUPFAM" id="SSF48403">
    <property type="entry name" value="Ankyrin repeat"/>
    <property type="match status" value="1"/>
</dbReference>
<evidence type="ECO:0000256" key="8">
    <source>
        <dbReference type="SAM" id="Coils"/>
    </source>
</evidence>
<feature type="compositionally biased region" description="Low complexity" evidence="9">
    <location>
        <begin position="1"/>
        <end position="14"/>
    </location>
</feature>
<feature type="repeat" description="ANK" evidence="6">
    <location>
        <begin position="260"/>
        <end position="292"/>
    </location>
</feature>
<dbReference type="InterPro" id="IPR036770">
    <property type="entry name" value="Ankyrin_rpt-contain_sf"/>
</dbReference>
<dbReference type="PROSITE" id="PS01013">
    <property type="entry name" value="OSBP"/>
    <property type="match status" value="1"/>
</dbReference>
<dbReference type="GO" id="GO:0097038">
    <property type="term" value="C:perinuclear endoplasmic reticulum"/>
    <property type="evidence" value="ECO:0007669"/>
    <property type="project" value="TreeGrafter"/>
</dbReference>
<dbReference type="GO" id="GO:0006869">
    <property type="term" value="P:lipid transport"/>
    <property type="evidence" value="ECO:0007669"/>
    <property type="project" value="UniProtKB-KW"/>
</dbReference>
<keyword evidence="8" id="KW-0175">Coiled coil</keyword>
<dbReference type="InterPro" id="IPR037239">
    <property type="entry name" value="OSBP_sf"/>
</dbReference>
<dbReference type="GO" id="GO:0030011">
    <property type="term" value="P:maintenance of cell polarity"/>
    <property type="evidence" value="ECO:0007669"/>
    <property type="project" value="TreeGrafter"/>
</dbReference>
<gene>
    <name evidence="11" type="ORF">C6P46_002016</name>
</gene>
<dbReference type="SMART" id="SM00248">
    <property type="entry name" value="ANK"/>
    <property type="match status" value="3"/>
</dbReference>
<dbReference type="OrthoDB" id="1854502at2759"/>
<dbReference type="Pfam" id="PF00169">
    <property type="entry name" value="PH"/>
    <property type="match status" value="1"/>
</dbReference>
<reference evidence="11 12" key="1">
    <citation type="submission" date="2020-11" db="EMBL/GenBank/DDBJ databases">
        <title>Kefir isolates.</title>
        <authorList>
            <person name="Marcisauskas S."/>
            <person name="Kim Y."/>
            <person name="Blasche S."/>
        </authorList>
    </citation>
    <scope>NUCLEOTIDE SEQUENCE [LARGE SCALE GENOMIC DNA]</scope>
    <source>
        <strain evidence="11 12">KR</strain>
    </source>
</reference>
<evidence type="ECO:0000256" key="9">
    <source>
        <dbReference type="SAM" id="MobiDB-lite"/>
    </source>
</evidence>
<dbReference type="GO" id="GO:0006887">
    <property type="term" value="P:exocytosis"/>
    <property type="evidence" value="ECO:0007669"/>
    <property type="project" value="TreeGrafter"/>
</dbReference>
<dbReference type="Proteomes" id="UP000777482">
    <property type="component" value="Unassembled WGS sequence"/>
</dbReference>
<feature type="domain" description="PH" evidence="10">
    <location>
        <begin position="383"/>
        <end position="480"/>
    </location>
</feature>
<evidence type="ECO:0000256" key="7">
    <source>
        <dbReference type="RuleBase" id="RU003844"/>
    </source>
</evidence>
<feature type="region of interest" description="Disordered" evidence="9">
    <location>
        <begin position="491"/>
        <end position="544"/>
    </location>
</feature>